<evidence type="ECO:0000259" key="1">
    <source>
        <dbReference type="Pfam" id="PF03749"/>
    </source>
</evidence>
<dbReference type="GO" id="GO:0003677">
    <property type="term" value="F:DNA binding"/>
    <property type="evidence" value="ECO:0007669"/>
    <property type="project" value="InterPro"/>
</dbReference>
<comment type="caution">
    <text evidence="3">The sequence shown here is derived from an EMBL/GenBank/DDBJ whole genome shotgun (WGS) entry which is preliminary data.</text>
</comment>
<dbReference type="InterPro" id="IPR041465">
    <property type="entry name" value="SfsA_N"/>
</dbReference>
<dbReference type="Pfam" id="PF17746">
    <property type="entry name" value="SfsA_N"/>
    <property type="match status" value="1"/>
</dbReference>
<dbReference type="Gene3D" id="2.40.50.580">
    <property type="match status" value="1"/>
</dbReference>
<evidence type="ECO:0000313" key="3">
    <source>
        <dbReference type="EMBL" id="CAI8038097.1"/>
    </source>
</evidence>
<dbReference type="PANTHER" id="PTHR30545">
    <property type="entry name" value="SUGAR FERMENTATION STIMULATION PROTEIN A"/>
    <property type="match status" value="1"/>
</dbReference>
<evidence type="ECO:0000313" key="4">
    <source>
        <dbReference type="Proteomes" id="UP001174909"/>
    </source>
</evidence>
<dbReference type="CDD" id="cd22359">
    <property type="entry name" value="SfsA-like_bacterial"/>
    <property type="match status" value="1"/>
</dbReference>
<reference evidence="3" key="1">
    <citation type="submission" date="2023-03" db="EMBL/GenBank/DDBJ databases">
        <authorList>
            <person name="Steffen K."/>
            <person name="Cardenas P."/>
        </authorList>
    </citation>
    <scope>NUCLEOTIDE SEQUENCE</scope>
</reference>
<feature type="domain" description="Sugar fermentation stimulation protein C-terminal" evidence="1">
    <location>
        <begin position="88"/>
        <end position="222"/>
    </location>
</feature>
<protein>
    <submittedName>
        <fullName evidence="3">Sugar fermentation stimulation protein homolog</fullName>
    </submittedName>
</protein>
<keyword evidence="4" id="KW-1185">Reference proteome</keyword>
<dbReference type="EMBL" id="CASHTH010002975">
    <property type="protein sequence ID" value="CAI8038097.1"/>
    <property type="molecule type" value="Genomic_DNA"/>
</dbReference>
<dbReference type="InterPro" id="IPR005224">
    <property type="entry name" value="SfsA"/>
</dbReference>
<accession>A0AA35X540</accession>
<proteinExistence type="inferred from homology"/>
<dbReference type="HAMAP" id="MF_00095">
    <property type="entry name" value="SfsA"/>
    <property type="match status" value="1"/>
</dbReference>
<dbReference type="Pfam" id="PF03749">
    <property type="entry name" value="SfsA"/>
    <property type="match status" value="1"/>
</dbReference>
<gene>
    <name evidence="3" type="ORF">GBAR_LOCUS21241</name>
</gene>
<feature type="domain" description="SfsA N-terminal OB" evidence="2">
    <location>
        <begin position="18"/>
        <end position="80"/>
    </location>
</feature>
<sequence length="235" mass="25655">MHGDNSLRYPPLVEGRFIKRLNRFAALVDIDHREHLVHVANSGRMEELLVPGFRVLLAPAPQPSARKTTHDLAIVDTGSTLSSADARLPNRLVAEAIAEGRLPQFAGYPVLRPESTFGESRLDFRLDGPTGTCYVETKSVTLVVDGVGLFPDAPTIRGVKHLRSLMSAIDQGHQASVIFVIQRSDANAFAPHDTADPLLGQTLRQAVARGVQAWAYRCHLDDTSIVLADSIPVRL</sequence>
<dbReference type="AlphaFoldDB" id="A0AA35X540"/>
<organism evidence="3 4">
    <name type="scientific">Geodia barretti</name>
    <name type="common">Barrett's horny sponge</name>
    <dbReference type="NCBI Taxonomy" id="519541"/>
    <lineage>
        <taxon>Eukaryota</taxon>
        <taxon>Metazoa</taxon>
        <taxon>Porifera</taxon>
        <taxon>Demospongiae</taxon>
        <taxon>Heteroscleromorpha</taxon>
        <taxon>Tetractinellida</taxon>
        <taxon>Astrophorina</taxon>
        <taxon>Geodiidae</taxon>
        <taxon>Geodia</taxon>
    </lineage>
</organism>
<dbReference type="InterPro" id="IPR040452">
    <property type="entry name" value="SfsA_C"/>
</dbReference>
<dbReference type="NCBIfam" id="TIGR00230">
    <property type="entry name" value="sfsA"/>
    <property type="match status" value="1"/>
</dbReference>
<evidence type="ECO:0000259" key="2">
    <source>
        <dbReference type="Pfam" id="PF17746"/>
    </source>
</evidence>
<dbReference type="PANTHER" id="PTHR30545:SF2">
    <property type="entry name" value="SUGAR FERMENTATION STIMULATION PROTEIN A"/>
    <property type="match status" value="1"/>
</dbReference>
<dbReference type="Proteomes" id="UP001174909">
    <property type="component" value="Unassembled WGS sequence"/>
</dbReference>
<name>A0AA35X540_GEOBA</name>
<dbReference type="Gene3D" id="3.40.1350.60">
    <property type="match status" value="1"/>
</dbReference>